<comment type="function">
    <text evidence="9">6-O-sulfation enzyme which catalyzes the transfer of sulfate from 3'-phosphoadenosine 5'-phosphosulfate (PAPS) to position 6 of the N-sulfoglucosamine residue (GlcNS) of heparan sulfate.</text>
</comment>
<dbReference type="EC" id="2.8.2.-" evidence="9"/>
<evidence type="ECO:0000256" key="5">
    <source>
        <dbReference type="ARBA" id="ARBA00022968"/>
    </source>
</evidence>
<reference evidence="11 12" key="1">
    <citation type="journal article" date="2012" name="Genome Biol.">
        <title>Sequencing three crocodilian genomes to illuminate the evolution of archosaurs and amniotes.</title>
        <authorList>
            <person name="St John J.A."/>
            <person name="Braun E.L."/>
            <person name="Isberg S.R."/>
            <person name="Miles L.G."/>
            <person name="Chong A.Y."/>
            <person name="Gongora J."/>
            <person name="Dalzell P."/>
            <person name="Moran C."/>
            <person name="Bed'hom B."/>
            <person name="Abzhanov A."/>
            <person name="Burgess S.C."/>
            <person name="Cooksey A.M."/>
            <person name="Castoe T.A."/>
            <person name="Crawford N.G."/>
            <person name="Densmore L.D."/>
            <person name="Drew J.C."/>
            <person name="Edwards S.V."/>
            <person name="Faircloth B.C."/>
            <person name="Fujita M.K."/>
            <person name="Greenwold M.J."/>
            <person name="Hoffmann F.G."/>
            <person name="Howard J.M."/>
            <person name="Iguchi T."/>
            <person name="Janes D.E."/>
            <person name="Khan S.Y."/>
            <person name="Kohno S."/>
            <person name="de Koning A.J."/>
            <person name="Lance S.L."/>
            <person name="McCarthy F.M."/>
            <person name="McCormack J.E."/>
            <person name="Merchant M.E."/>
            <person name="Peterson D.G."/>
            <person name="Pollock D.D."/>
            <person name="Pourmand N."/>
            <person name="Raney B.J."/>
            <person name="Roessler K.A."/>
            <person name="Sanford J.R."/>
            <person name="Sawyer R.H."/>
            <person name="Schmidt C.J."/>
            <person name="Triplett E.W."/>
            <person name="Tuberville T.D."/>
            <person name="Venegas-Anaya M."/>
            <person name="Howard J.T."/>
            <person name="Jarvis E.D."/>
            <person name="Guillette L.J.Jr."/>
            <person name="Glenn T.C."/>
            <person name="Green R.E."/>
            <person name="Ray D.A."/>
        </authorList>
    </citation>
    <scope>NUCLEOTIDE SEQUENCE [LARGE SCALE GENOMIC DNA]</scope>
    <source>
        <strain evidence="11">KSC_2009_1</strain>
    </source>
</reference>
<comment type="similarity">
    <text evidence="2 9">Belongs to the sulfotransferase 6 family.</text>
</comment>
<keyword evidence="3 9" id="KW-0808">Transferase</keyword>
<evidence type="ECO:0000256" key="7">
    <source>
        <dbReference type="ARBA" id="ARBA00023136"/>
    </source>
</evidence>
<accession>A0A151NRT2</accession>
<evidence type="ECO:0000256" key="4">
    <source>
        <dbReference type="ARBA" id="ARBA00022692"/>
    </source>
</evidence>
<keyword evidence="7 9" id="KW-0472">Membrane</keyword>
<dbReference type="GO" id="GO:0016020">
    <property type="term" value="C:membrane"/>
    <property type="evidence" value="ECO:0007669"/>
    <property type="project" value="UniProtKB-SubCell"/>
</dbReference>
<dbReference type="InterPro" id="IPR010635">
    <property type="entry name" value="Heparan_SO4-6-sulfoTrfase"/>
</dbReference>
<keyword evidence="6" id="KW-1133">Transmembrane helix</keyword>
<dbReference type="GO" id="GO:0017095">
    <property type="term" value="F:heparan sulfate 6-sulfotransferase activity"/>
    <property type="evidence" value="ECO:0007669"/>
    <property type="project" value="TreeGrafter"/>
</dbReference>
<evidence type="ECO:0000256" key="10">
    <source>
        <dbReference type="SAM" id="MobiDB-lite"/>
    </source>
</evidence>
<comment type="caution">
    <text evidence="11">The sequence shown here is derived from an EMBL/GenBank/DDBJ whole genome shotgun (WGS) entry which is preliminary data.</text>
</comment>
<evidence type="ECO:0000256" key="3">
    <source>
        <dbReference type="ARBA" id="ARBA00022679"/>
    </source>
</evidence>
<protein>
    <recommendedName>
        <fullName evidence="9">Heparan-sulfate 6-O-sulfotransferase</fullName>
        <ecNumber evidence="9">2.8.2.-</ecNumber>
    </recommendedName>
</protein>
<dbReference type="InterPro" id="IPR027417">
    <property type="entry name" value="P-loop_NTPase"/>
</dbReference>
<proteinExistence type="inferred from homology"/>
<dbReference type="EMBL" id="AKHW03002195">
    <property type="protein sequence ID" value="KYO39443.1"/>
    <property type="molecule type" value="Genomic_DNA"/>
</dbReference>
<evidence type="ECO:0000256" key="6">
    <source>
        <dbReference type="ARBA" id="ARBA00022989"/>
    </source>
</evidence>
<evidence type="ECO:0000313" key="11">
    <source>
        <dbReference type="EMBL" id="KYO39443.1"/>
    </source>
</evidence>
<gene>
    <name evidence="11" type="ORF">Y1Q_0021093</name>
</gene>
<evidence type="ECO:0000256" key="9">
    <source>
        <dbReference type="RuleBase" id="RU364122"/>
    </source>
</evidence>
<dbReference type="PANTHER" id="PTHR12812:SF3">
    <property type="entry name" value="HEPARAN-SULFATE 6-O-SULFOTRANSFERASE 3"/>
    <property type="match status" value="1"/>
</dbReference>
<keyword evidence="12" id="KW-1185">Reference proteome</keyword>
<dbReference type="AlphaFoldDB" id="A0A151NRT2"/>
<dbReference type="STRING" id="8496.A0A151NRT2"/>
<dbReference type="InterPro" id="IPR005331">
    <property type="entry name" value="Sulfotransferase"/>
</dbReference>
<dbReference type="PANTHER" id="PTHR12812">
    <property type="entry name" value="HEPARAN SULFATE 6-O-SULFOTRANSFERASE 3"/>
    <property type="match status" value="1"/>
</dbReference>
<evidence type="ECO:0000313" key="12">
    <source>
        <dbReference type="Proteomes" id="UP000050525"/>
    </source>
</evidence>
<sequence length="119" mass="14365">MLRDPVSRYLSEWKHVQRGATWKTSLHMCDGRSPTPDELPTCYEGDDWSGVSLQEFMDCSYNLANNRQYSKQEEHQKNRQKRREERRLLREQRAHQWSKEETAEEITVTEDYNSQVARW</sequence>
<dbReference type="Proteomes" id="UP000050525">
    <property type="component" value="Unassembled WGS sequence"/>
</dbReference>
<keyword evidence="4" id="KW-0812">Transmembrane</keyword>
<dbReference type="Gene3D" id="3.40.50.300">
    <property type="entry name" value="P-loop containing nucleotide triphosphate hydrolases"/>
    <property type="match status" value="1"/>
</dbReference>
<name>A0A151NRT2_ALLMI</name>
<evidence type="ECO:0000256" key="1">
    <source>
        <dbReference type="ARBA" id="ARBA00004606"/>
    </source>
</evidence>
<evidence type="ECO:0000256" key="2">
    <source>
        <dbReference type="ARBA" id="ARBA00010109"/>
    </source>
</evidence>
<dbReference type="Pfam" id="PF03567">
    <property type="entry name" value="Sulfotransfer_2"/>
    <property type="match status" value="1"/>
</dbReference>
<keyword evidence="5 9" id="KW-0735">Signal-anchor</keyword>
<evidence type="ECO:0000256" key="8">
    <source>
        <dbReference type="ARBA" id="ARBA00023180"/>
    </source>
</evidence>
<organism evidence="11 12">
    <name type="scientific">Alligator mississippiensis</name>
    <name type="common">American alligator</name>
    <dbReference type="NCBI Taxonomy" id="8496"/>
    <lineage>
        <taxon>Eukaryota</taxon>
        <taxon>Metazoa</taxon>
        <taxon>Chordata</taxon>
        <taxon>Craniata</taxon>
        <taxon>Vertebrata</taxon>
        <taxon>Euteleostomi</taxon>
        <taxon>Archelosauria</taxon>
        <taxon>Archosauria</taxon>
        <taxon>Crocodylia</taxon>
        <taxon>Alligatoridae</taxon>
        <taxon>Alligatorinae</taxon>
        <taxon>Alligator</taxon>
    </lineage>
</organism>
<feature type="compositionally biased region" description="Basic and acidic residues" evidence="10">
    <location>
        <begin position="70"/>
        <end position="101"/>
    </location>
</feature>
<comment type="subcellular location">
    <subcellularLocation>
        <location evidence="1 9">Membrane</location>
        <topology evidence="1 9">Single-pass type II membrane protein</topology>
    </subcellularLocation>
</comment>
<feature type="region of interest" description="Disordered" evidence="10">
    <location>
        <begin position="67"/>
        <end position="104"/>
    </location>
</feature>
<keyword evidence="8" id="KW-0325">Glycoprotein</keyword>
<comment type="catalytic activity">
    <reaction evidence="9">
        <text>alpha-D-glucosaminyl-[heparan sulfate](n) + 3'-phosphoadenylyl sulfate = 6-sulfo-alpha-D-glucosaminyl-[heparan sulfate](n) + adenosine 3',5'-bisphosphate + H(+)</text>
        <dbReference type="Rhea" id="RHEA:56604"/>
        <dbReference type="Rhea" id="RHEA-COMP:9830"/>
        <dbReference type="Rhea" id="RHEA-COMP:14621"/>
        <dbReference type="ChEBI" id="CHEBI:15378"/>
        <dbReference type="ChEBI" id="CHEBI:58339"/>
        <dbReference type="ChEBI" id="CHEBI:58343"/>
        <dbReference type="ChEBI" id="CHEBI:58388"/>
        <dbReference type="ChEBI" id="CHEBI:140604"/>
    </reaction>
</comment>